<keyword evidence="2" id="KW-1185">Reference proteome</keyword>
<gene>
    <name evidence="1" type="ORF">BDY19DRAFT_926701</name>
</gene>
<organism evidence="1 2">
    <name type="scientific">Irpex rosettiformis</name>
    <dbReference type="NCBI Taxonomy" id="378272"/>
    <lineage>
        <taxon>Eukaryota</taxon>
        <taxon>Fungi</taxon>
        <taxon>Dikarya</taxon>
        <taxon>Basidiomycota</taxon>
        <taxon>Agaricomycotina</taxon>
        <taxon>Agaricomycetes</taxon>
        <taxon>Polyporales</taxon>
        <taxon>Irpicaceae</taxon>
        <taxon>Irpex</taxon>
    </lineage>
</organism>
<accession>A0ACB8UER8</accession>
<reference evidence="1" key="1">
    <citation type="journal article" date="2021" name="Environ. Microbiol.">
        <title>Gene family expansions and transcriptome signatures uncover fungal adaptations to wood decay.</title>
        <authorList>
            <person name="Hage H."/>
            <person name="Miyauchi S."/>
            <person name="Viragh M."/>
            <person name="Drula E."/>
            <person name="Min B."/>
            <person name="Chaduli D."/>
            <person name="Navarro D."/>
            <person name="Favel A."/>
            <person name="Norest M."/>
            <person name="Lesage-Meessen L."/>
            <person name="Balint B."/>
            <person name="Merenyi Z."/>
            <person name="de Eugenio L."/>
            <person name="Morin E."/>
            <person name="Martinez A.T."/>
            <person name="Baldrian P."/>
            <person name="Stursova M."/>
            <person name="Martinez M.J."/>
            <person name="Novotny C."/>
            <person name="Magnuson J.K."/>
            <person name="Spatafora J.W."/>
            <person name="Maurice S."/>
            <person name="Pangilinan J."/>
            <person name="Andreopoulos W."/>
            <person name="LaButti K."/>
            <person name="Hundley H."/>
            <person name="Na H."/>
            <person name="Kuo A."/>
            <person name="Barry K."/>
            <person name="Lipzen A."/>
            <person name="Henrissat B."/>
            <person name="Riley R."/>
            <person name="Ahrendt S."/>
            <person name="Nagy L.G."/>
            <person name="Grigoriev I.V."/>
            <person name="Martin F."/>
            <person name="Rosso M.N."/>
        </authorList>
    </citation>
    <scope>NUCLEOTIDE SEQUENCE</scope>
    <source>
        <strain evidence="1">CBS 384.51</strain>
    </source>
</reference>
<evidence type="ECO:0000313" key="1">
    <source>
        <dbReference type="EMBL" id="KAI0092853.1"/>
    </source>
</evidence>
<dbReference type="EMBL" id="MU274903">
    <property type="protein sequence ID" value="KAI0092853.1"/>
    <property type="molecule type" value="Genomic_DNA"/>
</dbReference>
<evidence type="ECO:0000313" key="2">
    <source>
        <dbReference type="Proteomes" id="UP001055072"/>
    </source>
</evidence>
<dbReference type="Proteomes" id="UP001055072">
    <property type="component" value="Unassembled WGS sequence"/>
</dbReference>
<protein>
    <submittedName>
        <fullName evidence="1">RTA1 like protein-domain-containing protein</fullName>
    </submittedName>
</protein>
<proteinExistence type="predicted"/>
<comment type="caution">
    <text evidence="1">The sequence shown here is derived from an EMBL/GenBank/DDBJ whole genome shotgun (WGS) entry which is preliminary data.</text>
</comment>
<name>A0ACB8UER8_9APHY</name>
<sequence length="345" mass="38447">MARWPMTILTVLSTLGTLALAQNSTDNQGGSTDTKNPLHYLPNYGAAAVGLIFMILLFLAHTWLTIKTGARYMIVLLVAEACYAIGIGMRFPMHQNPDVLTNYIILNLFTTLAPCGFIAAEYMILGRLATWVKGDRYLMIRPSRLTKVFVASDVTTFLIQAAGGGLSAQAGSNPNTAKLGSNIFLAGLILQLVSFAFFTSVFVLFVLRMRSNEPQTWDRDSTYGIPWKRDWRMFLLAMFLSCIGILVRSVYRCIELSEGYTGHLTTTEWYFWAFDYVPLYVALAVYIPFWPGHFINRDAPIELAGHQLQPAMAGGGSSSDLENGKKFKGGVYEDRHVQSRMYGPQ</sequence>